<keyword evidence="2" id="KW-0812">Transmembrane</keyword>
<evidence type="ECO:0000313" key="7">
    <source>
        <dbReference type="WBParaSite" id="nOo.2.0.1.t06628-RA"/>
    </source>
</evidence>
<keyword evidence="4" id="KW-0472">Membrane</keyword>
<dbReference type="PANTHER" id="PTHR15407">
    <property type="entry name" value="FUKUTIN-RELATED"/>
    <property type="match status" value="1"/>
</dbReference>
<dbReference type="WBParaSite" id="nOo.2.0.1.t06628-RA">
    <property type="protein sequence ID" value="nOo.2.0.1.t06628-RA"/>
    <property type="gene ID" value="nOo.2.0.1.g06628"/>
</dbReference>
<protein>
    <submittedName>
        <fullName evidence="7">Lipopolysaccharide cholinephosphotransferase</fullName>
    </submittedName>
</protein>
<keyword evidence="3" id="KW-1133">Transmembrane helix</keyword>
<proteinExistence type="predicted"/>
<dbReference type="GO" id="GO:0016020">
    <property type="term" value="C:membrane"/>
    <property type="evidence" value="ECO:0007669"/>
    <property type="project" value="UniProtKB-SubCell"/>
</dbReference>
<sequence>MLQLSKYLENKALFIDPRFISTVQDVQTHFIDDDQIHIGEESLDDILESNTVLMAFFDRDRLKIVGILCKEIVFRLTVLIAERHLLKKHNLSWKKGFGRSFEVTFDGISYQLISLSLSKTKDYFEFALRKIKRIIPKFAIMSYEKRNETFVGPASWTTFLWTLRRSRFISCRKDFAVLYRKTYPQFFNKTPQIRNGIILTLQSFRNWAIEHGATPMLYAGTLLGINLSGWYRECGIIPYTHDIDFAIFIEEHYDKFPEHIMNSSFMKLSLRFNKPEDLLEYKVFIYPLINRTCATDLLGYLMYVPCNALDVITSEHGKNWSQPLHSSKYIWNESPLNMIEIGTIPPNEKNEYFIEYDR</sequence>
<dbReference type="EMBL" id="UYRW01002112">
    <property type="protein sequence ID" value="VDK83131.1"/>
    <property type="molecule type" value="Genomic_DNA"/>
</dbReference>
<keyword evidence="6" id="KW-1185">Reference proteome</keyword>
<evidence type="ECO:0000313" key="6">
    <source>
        <dbReference type="Proteomes" id="UP000271087"/>
    </source>
</evidence>
<accession>A0A182EEW7</accession>
<dbReference type="OrthoDB" id="10072116at2759"/>
<reference evidence="7" key="1">
    <citation type="submission" date="2016-06" db="UniProtKB">
        <authorList>
            <consortium name="WormBaseParasite"/>
        </authorList>
    </citation>
    <scope>IDENTIFICATION</scope>
</reference>
<evidence type="ECO:0000256" key="2">
    <source>
        <dbReference type="ARBA" id="ARBA00022692"/>
    </source>
</evidence>
<evidence type="ECO:0000256" key="1">
    <source>
        <dbReference type="ARBA" id="ARBA00004167"/>
    </source>
</evidence>
<evidence type="ECO:0000313" key="5">
    <source>
        <dbReference type="EMBL" id="VDK83131.1"/>
    </source>
</evidence>
<dbReference type="Proteomes" id="UP000271087">
    <property type="component" value="Unassembled WGS sequence"/>
</dbReference>
<name>A0A182EEW7_ONCOC</name>
<dbReference type="InterPro" id="IPR009644">
    <property type="entry name" value="FKTN/MNN4/W02B3.4-1"/>
</dbReference>
<comment type="subcellular location">
    <subcellularLocation>
        <location evidence="1">Membrane</location>
        <topology evidence="1">Single-pass membrane protein</topology>
    </subcellularLocation>
</comment>
<organism evidence="7">
    <name type="scientific">Onchocerca ochengi</name>
    <name type="common">Filarial nematode worm</name>
    <dbReference type="NCBI Taxonomy" id="42157"/>
    <lineage>
        <taxon>Eukaryota</taxon>
        <taxon>Metazoa</taxon>
        <taxon>Ecdysozoa</taxon>
        <taxon>Nematoda</taxon>
        <taxon>Chromadorea</taxon>
        <taxon>Rhabditida</taxon>
        <taxon>Spirurina</taxon>
        <taxon>Spiruromorpha</taxon>
        <taxon>Filarioidea</taxon>
        <taxon>Onchocercidae</taxon>
        <taxon>Onchocerca</taxon>
    </lineage>
</organism>
<evidence type="ECO:0000256" key="4">
    <source>
        <dbReference type="ARBA" id="ARBA00023136"/>
    </source>
</evidence>
<dbReference type="PANTHER" id="PTHR15407:SF28">
    <property type="entry name" value="RIBITOL-5-PHOSPHATE TRANSFERASE FKTN"/>
    <property type="match status" value="1"/>
</dbReference>
<dbReference type="AlphaFoldDB" id="A0A182EEW7"/>
<evidence type="ECO:0000256" key="3">
    <source>
        <dbReference type="ARBA" id="ARBA00022989"/>
    </source>
</evidence>
<dbReference type="STRING" id="42157.A0A182EEW7"/>
<gene>
    <name evidence="5" type="ORF">NOO_LOCUS6628</name>
</gene>
<reference evidence="5 6" key="2">
    <citation type="submission" date="2018-08" db="EMBL/GenBank/DDBJ databases">
        <authorList>
            <person name="Laetsch R D."/>
            <person name="Stevens L."/>
            <person name="Kumar S."/>
            <person name="Blaxter L. M."/>
        </authorList>
    </citation>
    <scope>NUCLEOTIDE SEQUENCE [LARGE SCALE GENOMIC DNA]</scope>
</reference>